<keyword evidence="2" id="KW-1003">Cell membrane</keyword>
<evidence type="ECO:0000256" key="3">
    <source>
        <dbReference type="ARBA" id="ARBA00022741"/>
    </source>
</evidence>
<dbReference type="Gene3D" id="3.40.50.300">
    <property type="entry name" value="P-loop containing nucleotide triphosphate hydrolases"/>
    <property type="match status" value="1"/>
</dbReference>
<dbReference type="InterPro" id="IPR012693">
    <property type="entry name" value="ABC_transpr_PhnC"/>
</dbReference>
<dbReference type="PANTHER" id="PTHR24220:SF659">
    <property type="entry name" value="TRANSPORTER, PUTATIVE-RELATED"/>
    <property type="match status" value="1"/>
</dbReference>
<evidence type="ECO:0000313" key="9">
    <source>
        <dbReference type="EMBL" id="GAA4283298.1"/>
    </source>
</evidence>
<sequence length="260" mass="28434">MSAAVQLEDLKMRFRNGHQALDGVDLTVEPGQLLALTGSNGAGKSTLLRCMVRLQEPTSGMVRIHEAEVTGASSRALRRIRQDVGFIFQNFNLVDRVSAFRNVTNGAIARHGSQCAVPALVPSRVRREAMDCLERVGLAHLADRRVDTLSGGQRQRVAIARSLMQRPRLILADEPVASLDPAAGTAVMELLRDISAERGITVIAALHQVDFALDYSERIIGLRAGRVELDESNDRLSAERLHELYGPAPLTDSGTRGQRR</sequence>
<keyword evidence="6" id="KW-0472">Membrane</keyword>
<evidence type="ECO:0000256" key="7">
    <source>
        <dbReference type="SAM" id="MobiDB-lite"/>
    </source>
</evidence>
<dbReference type="Proteomes" id="UP001501586">
    <property type="component" value="Unassembled WGS sequence"/>
</dbReference>
<dbReference type="EMBL" id="BAABAZ010000004">
    <property type="protein sequence ID" value="GAA4283298.1"/>
    <property type="molecule type" value="Genomic_DNA"/>
</dbReference>
<reference evidence="10" key="1">
    <citation type="journal article" date="2019" name="Int. J. Syst. Evol. Microbiol.">
        <title>The Global Catalogue of Microorganisms (GCM) 10K type strain sequencing project: providing services to taxonomists for standard genome sequencing and annotation.</title>
        <authorList>
            <consortium name="The Broad Institute Genomics Platform"/>
            <consortium name="The Broad Institute Genome Sequencing Center for Infectious Disease"/>
            <person name="Wu L."/>
            <person name="Ma J."/>
        </authorList>
    </citation>
    <scope>NUCLEOTIDE SEQUENCE [LARGE SCALE GENOMIC DNA]</scope>
    <source>
        <strain evidence="10">JCM 17458</strain>
    </source>
</reference>
<evidence type="ECO:0000259" key="8">
    <source>
        <dbReference type="PROSITE" id="PS50893"/>
    </source>
</evidence>
<dbReference type="GO" id="GO:0005524">
    <property type="term" value="F:ATP binding"/>
    <property type="evidence" value="ECO:0007669"/>
    <property type="project" value="UniProtKB-KW"/>
</dbReference>
<dbReference type="NCBIfam" id="TIGR02315">
    <property type="entry name" value="ABC_phnC"/>
    <property type="match status" value="1"/>
</dbReference>
<keyword evidence="1" id="KW-0813">Transport</keyword>
<name>A0ABP8EHC0_9MICO</name>
<evidence type="ECO:0000256" key="5">
    <source>
        <dbReference type="ARBA" id="ARBA00022967"/>
    </source>
</evidence>
<gene>
    <name evidence="9" type="primary">phnC_3</name>
    <name evidence="9" type="ORF">GCM10022261_08290</name>
</gene>
<dbReference type="PANTHER" id="PTHR24220">
    <property type="entry name" value="IMPORT ATP-BINDING PROTEIN"/>
    <property type="match status" value="1"/>
</dbReference>
<keyword evidence="3" id="KW-0547">Nucleotide-binding</keyword>
<evidence type="ECO:0000313" key="10">
    <source>
        <dbReference type="Proteomes" id="UP001501586"/>
    </source>
</evidence>
<dbReference type="CDD" id="cd03256">
    <property type="entry name" value="ABC_PhnC_transporter"/>
    <property type="match status" value="1"/>
</dbReference>
<dbReference type="InterPro" id="IPR017871">
    <property type="entry name" value="ABC_transporter-like_CS"/>
</dbReference>
<dbReference type="PROSITE" id="PS00211">
    <property type="entry name" value="ABC_TRANSPORTER_1"/>
    <property type="match status" value="1"/>
</dbReference>
<comment type="caution">
    <text evidence="9">The sequence shown here is derived from an EMBL/GenBank/DDBJ whole genome shotgun (WGS) entry which is preliminary data.</text>
</comment>
<dbReference type="SUPFAM" id="SSF52540">
    <property type="entry name" value="P-loop containing nucleoside triphosphate hydrolases"/>
    <property type="match status" value="1"/>
</dbReference>
<keyword evidence="4 9" id="KW-0067">ATP-binding</keyword>
<evidence type="ECO:0000256" key="6">
    <source>
        <dbReference type="ARBA" id="ARBA00023136"/>
    </source>
</evidence>
<evidence type="ECO:0000256" key="2">
    <source>
        <dbReference type="ARBA" id="ARBA00022475"/>
    </source>
</evidence>
<proteinExistence type="predicted"/>
<dbReference type="InterPro" id="IPR027417">
    <property type="entry name" value="P-loop_NTPase"/>
</dbReference>
<dbReference type="Pfam" id="PF00005">
    <property type="entry name" value="ABC_tran"/>
    <property type="match status" value="1"/>
</dbReference>
<evidence type="ECO:0000256" key="1">
    <source>
        <dbReference type="ARBA" id="ARBA00022448"/>
    </source>
</evidence>
<organism evidence="9 10">
    <name type="scientific">Brevibacterium daeguense</name>
    <dbReference type="NCBI Taxonomy" id="909936"/>
    <lineage>
        <taxon>Bacteria</taxon>
        <taxon>Bacillati</taxon>
        <taxon>Actinomycetota</taxon>
        <taxon>Actinomycetes</taxon>
        <taxon>Micrococcales</taxon>
        <taxon>Brevibacteriaceae</taxon>
        <taxon>Brevibacterium</taxon>
    </lineage>
</organism>
<keyword evidence="10" id="KW-1185">Reference proteome</keyword>
<feature type="domain" description="ABC transporter" evidence="8">
    <location>
        <begin position="5"/>
        <end position="249"/>
    </location>
</feature>
<dbReference type="InterPro" id="IPR003439">
    <property type="entry name" value="ABC_transporter-like_ATP-bd"/>
</dbReference>
<protein>
    <submittedName>
        <fullName evidence="9">Phosphonate ABC transporter ATP-binding protein</fullName>
    </submittedName>
</protein>
<dbReference type="SMART" id="SM00382">
    <property type="entry name" value="AAA"/>
    <property type="match status" value="1"/>
</dbReference>
<dbReference type="InterPro" id="IPR015854">
    <property type="entry name" value="ABC_transpr_LolD-like"/>
</dbReference>
<keyword evidence="5" id="KW-1278">Translocase</keyword>
<dbReference type="RefSeq" id="WP_236865547.1">
    <property type="nucleotide sequence ID" value="NZ_BAABAZ010000004.1"/>
</dbReference>
<dbReference type="PROSITE" id="PS50893">
    <property type="entry name" value="ABC_TRANSPORTER_2"/>
    <property type="match status" value="1"/>
</dbReference>
<accession>A0ABP8EHC0</accession>
<feature type="region of interest" description="Disordered" evidence="7">
    <location>
        <begin position="241"/>
        <end position="260"/>
    </location>
</feature>
<dbReference type="InterPro" id="IPR003593">
    <property type="entry name" value="AAA+_ATPase"/>
</dbReference>
<evidence type="ECO:0000256" key="4">
    <source>
        <dbReference type="ARBA" id="ARBA00022840"/>
    </source>
</evidence>